<comment type="caution">
    <text evidence="3">The sequence shown here is derived from an EMBL/GenBank/DDBJ whole genome shotgun (WGS) entry which is preliminary data.</text>
</comment>
<protein>
    <submittedName>
        <fullName evidence="3">Amidohydrolase family protein</fullName>
    </submittedName>
</protein>
<dbReference type="Pfam" id="PF04909">
    <property type="entry name" value="Amidohydro_2"/>
    <property type="match status" value="1"/>
</dbReference>
<evidence type="ECO:0000313" key="4">
    <source>
        <dbReference type="Proteomes" id="UP000721844"/>
    </source>
</evidence>
<evidence type="ECO:0000256" key="1">
    <source>
        <dbReference type="ARBA" id="ARBA00038310"/>
    </source>
</evidence>
<dbReference type="PANTHER" id="PTHR43569:SF1">
    <property type="entry name" value="BLL3371 PROTEIN"/>
    <property type="match status" value="1"/>
</dbReference>
<proteinExistence type="inferred from homology"/>
<gene>
    <name evidence="3" type="ORF">ACELLULO517_12805</name>
</gene>
<dbReference type="AlphaFoldDB" id="A0A963Z1S2"/>
<dbReference type="InterPro" id="IPR006680">
    <property type="entry name" value="Amidohydro-rel"/>
</dbReference>
<sequence>MFDDAYREANFPVVRPDWLALRREDVIDAGQPIIDAHHHLWDEPLAPYQLPDLIADAKAGHRIAATVYVEAKSHLRDSGPDHLKPVGETEFAAGCYRVVGETRFCAAIVGFTDLTCGGFTQECLEAHVAAGQGRFRGVRARAAWHAHPALRPPADGPPAGLLADPAFQQGAAQLAQMGLTLDIWVFHTQLPEVAALARALPDLPMVINHCGGPLGIGPFQGQRTEVFQSWQKDLASLTRFDNLHVKLGGLGMPRIGFGFQKREAPPDSQTVATAWGPYFAACIEAFGPNRCMFESNFPVDKGAISYPILWNALKLASSQYSATEKNALFSETAANFYKIK</sequence>
<reference evidence="3 4" key="1">
    <citation type="journal article" date="2021" name="Microorganisms">
        <title>Acidisoma silvae sp. nov. and Acidisomacellulosilytica sp. nov., Two Acidophilic Bacteria Isolated from Decaying Wood, Hydrolyzing Cellulose and Producing Poly-3-hydroxybutyrate.</title>
        <authorList>
            <person name="Mieszkin S."/>
            <person name="Pouder E."/>
            <person name="Uroz S."/>
            <person name="Simon-Colin C."/>
            <person name="Alain K."/>
        </authorList>
    </citation>
    <scope>NUCLEOTIDE SEQUENCE [LARGE SCALE GENOMIC DNA]</scope>
    <source>
        <strain evidence="3 4">HW T5.17</strain>
    </source>
</reference>
<accession>A0A963Z1S2</accession>
<dbReference type="Gene3D" id="3.20.20.140">
    <property type="entry name" value="Metal-dependent hydrolases"/>
    <property type="match status" value="1"/>
</dbReference>
<dbReference type="PANTHER" id="PTHR43569">
    <property type="entry name" value="AMIDOHYDROLASE"/>
    <property type="match status" value="1"/>
</dbReference>
<evidence type="ECO:0000259" key="2">
    <source>
        <dbReference type="Pfam" id="PF04909"/>
    </source>
</evidence>
<dbReference type="RefSeq" id="WP_227307793.1">
    <property type="nucleotide sequence ID" value="NZ_JAESVA010000004.1"/>
</dbReference>
<keyword evidence="4" id="KW-1185">Reference proteome</keyword>
<dbReference type="InterPro" id="IPR032466">
    <property type="entry name" value="Metal_Hydrolase"/>
</dbReference>
<dbReference type="Proteomes" id="UP000721844">
    <property type="component" value="Unassembled WGS sequence"/>
</dbReference>
<dbReference type="EMBL" id="JAESVA010000004">
    <property type="protein sequence ID" value="MCB8881119.1"/>
    <property type="molecule type" value="Genomic_DNA"/>
</dbReference>
<dbReference type="InterPro" id="IPR052350">
    <property type="entry name" value="Metallo-dep_Lactonases"/>
</dbReference>
<organism evidence="3 4">
    <name type="scientific">Acidisoma cellulosilyticum</name>
    <dbReference type="NCBI Taxonomy" id="2802395"/>
    <lineage>
        <taxon>Bacteria</taxon>
        <taxon>Pseudomonadati</taxon>
        <taxon>Pseudomonadota</taxon>
        <taxon>Alphaproteobacteria</taxon>
        <taxon>Acetobacterales</taxon>
        <taxon>Acidocellaceae</taxon>
        <taxon>Acidisoma</taxon>
    </lineage>
</organism>
<name>A0A963Z1S2_9PROT</name>
<comment type="similarity">
    <text evidence="1">Belongs to the metallo-dependent hydrolases superfamily.</text>
</comment>
<dbReference type="GO" id="GO:0016787">
    <property type="term" value="F:hydrolase activity"/>
    <property type="evidence" value="ECO:0007669"/>
    <property type="project" value="InterPro"/>
</dbReference>
<evidence type="ECO:0000313" key="3">
    <source>
        <dbReference type="EMBL" id="MCB8881119.1"/>
    </source>
</evidence>
<dbReference type="SUPFAM" id="SSF51556">
    <property type="entry name" value="Metallo-dependent hydrolases"/>
    <property type="match status" value="1"/>
</dbReference>
<feature type="domain" description="Amidohydrolase-related" evidence="2">
    <location>
        <begin position="34"/>
        <end position="338"/>
    </location>
</feature>